<dbReference type="InParanoid" id="A0A3N7EMT0"/>
<gene>
    <name evidence="1" type="ORF">POPTR_003G072050</name>
</gene>
<sequence>MPMMFFHFLKIIFDISTSKRSKKYKPFNRRAKQALSRNMY</sequence>
<accession>A0A3N7EMT0</accession>
<dbReference type="EMBL" id="CM009292">
    <property type="protein sequence ID" value="RQO87977.1"/>
    <property type="molecule type" value="Genomic_DNA"/>
</dbReference>
<dbReference type="Gramene" id="Potri.003G072050.1.v4.1">
    <property type="protein sequence ID" value="Potri.003G072050.1.v4.1"/>
    <property type="gene ID" value="Potri.003G072050.v4.1"/>
</dbReference>
<dbReference type="AlphaFoldDB" id="A0A3N7EMT0"/>
<proteinExistence type="predicted"/>
<dbReference type="Proteomes" id="UP000006729">
    <property type="component" value="Chromosome 3"/>
</dbReference>
<evidence type="ECO:0000313" key="1">
    <source>
        <dbReference type="EMBL" id="RQO87977.1"/>
    </source>
</evidence>
<keyword evidence="2" id="KW-1185">Reference proteome</keyword>
<evidence type="ECO:0000313" key="2">
    <source>
        <dbReference type="Proteomes" id="UP000006729"/>
    </source>
</evidence>
<protein>
    <submittedName>
        <fullName evidence="1">Uncharacterized protein</fullName>
    </submittedName>
</protein>
<reference evidence="1 2" key="1">
    <citation type="journal article" date="2006" name="Science">
        <title>The genome of black cottonwood, Populus trichocarpa (Torr. &amp; Gray).</title>
        <authorList>
            <person name="Tuskan G.A."/>
            <person name="Difazio S."/>
            <person name="Jansson S."/>
            <person name="Bohlmann J."/>
            <person name="Grigoriev I."/>
            <person name="Hellsten U."/>
            <person name="Putnam N."/>
            <person name="Ralph S."/>
            <person name="Rombauts S."/>
            <person name="Salamov A."/>
            <person name="Schein J."/>
            <person name="Sterck L."/>
            <person name="Aerts A."/>
            <person name="Bhalerao R.R."/>
            <person name="Bhalerao R.P."/>
            <person name="Blaudez D."/>
            <person name="Boerjan W."/>
            <person name="Brun A."/>
            <person name="Brunner A."/>
            <person name="Busov V."/>
            <person name="Campbell M."/>
            <person name="Carlson J."/>
            <person name="Chalot M."/>
            <person name="Chapman J."/>
            <person name="Chen G.L."/>
            <person name="Cooper D."/>
            <person name="Coutinho P.M."/>
            <person name="Couturier J."/>
            <person name="Covert S."/>
            <person name="Cronk Q."/>
            <person name="Cunningham R."/>
            <person name="Davis J."/>
            <person name="Degroeve S."/>
            <person name="Dejardin A."/>
            <person name="Depamphilis C."/>
            <person name="Detter J."/>
            <person name="Dirks B."/>
            <person name="Dubchak I."/>
            <person name="Duplessis S."/>
            <person name="Ehlting J."/>
            <person name="Ellis B."/>
            <person name="Gendler K."/>
            <person name="Goodstein D."/>
            <person name="Gribskov M."/>
            <person name="Grimwood J."/>
            <person name="Groover A."/>
            <person name="Gunter L."/>
            <person name="Hamberger B."/>
            <person name="Heinze B."/>
            <person name="Helariutta Y."/>
            <person name="Henrissat B."/>
            <person name="Holligan D."/>
            <person name="Holt R."/>
            <person name="Huang W."/>
            <person name="Islam-Faridi N."/>
            <person name="Jones S."/>
            <person name="Jones-Rhoades M."/>
            <person name="Jorgensen R."/>
            <person name="Joshi C."/>
            <person name="Kangasjarvi J."/>
            <person name="Karlsson J."/>
            <person name="Kelleher C."/>
            <person name="Kirkpatrick R."/>
            <person name="Kirst M."/>
            <person name="Kohler A."/>
            <person name="Kalluri U."/>
            <person name="Larimer F."/>
            <person name="Leebens-Mack J."/>
            <person name="Leple J.C."/>
            <person name="Locascio P."/>
            <person name="Lou Y."/>
            <person name="Lucas S."/>
            <person name="Martin F."/>
            <person name="Montanini B."/>
            <person name="Napoli C."/>
            <person name="Nelson D.R."/>
            <person name="Nelson C."/>
            <person name="Nieminen K."/>
            <person name="Nilsson O."/>
            <person name="Pereda V."/>
            <person name="Peter G."/>
            <person name="Philippe R."/>
            <person name="Pilate G."/>
            <person name="Poliakov A."/>
            <person name="Razumovskaya J."/>
            <person name="Richardson P."/>
            <person name="Rinaldi C."/>
            <person name="Ritland K."/>
            <person name="Rouze P."/>
            <person name="Ryaboy D."/>
            <person name="Schmutz J."/>
            <person name="Schrader J."/>
            <person name="Segerman B."/>
            <person name="Shin H."/>
            <person name="Siddiqui A."/>
            <person name="Sterky F."/>
            <person name="Terry A."/>
            <person name="Tsai C.J."/>
            <person name="Uberbacher E."/>
            <person name="Unneberg P."/>
            <person name="Vahala J."/>
            <person name="Wall K."/>
            <person name="Wessler S."/>
            <person name="Yang G."/>
            <person name="Yin T."/>
            <person name="Douglas C."/>
            <person name="Marra M."/>
            <person name="Sandberg G."/>
            <person name="Van de Peer Y."/>
            <person name="Rokhsar D."/>
        </authorList>
    </citation>
    <scope>NUCLEOTIDE SEQUENCE [LARGE SCALE GENOMIC DNA]</scope>
    <source>
        <strain evidence="2">cv. Nisqually</strain>
    </source>
</reference>
<name>A0A3N7EMT0_POPTR</name>
<organism evidence="1 2">
    <name type="scientific">Populus trichocarpa</name>
    <name type="common">Western balsam poplar</name>
    <name type="synonym">Populus balsamifera subsp. trichocarpa</name>
    <dbReference type="NCBI Taxonomy" id="3694"/>
    <lineage>
        <taxon>Eukaryota</taxon>
        <taxon>Viridiplantae</taxon>
        <taxon>Streptophyta</taxon>
        <taxon>Embryophyta</taxon>
        <taxon>Tracheophyta</taxon>
        <taxon>Spermatophyta</taxon>
        <taxon>Magnoliopsida</taxon>
        <taxon>eudicotyledons</taxon>
        <taxon>Gunneridae</taxon>
        <taxon>Pentapetalae</taxon>
        <taxon>rosids</taxon>
        <taxon>fabids</taxon>
        <taxon>Malpighiales</taxon>
        <taxon>Salicaceae</taxon>
        <taxon>Saliceae</taxon>
        <taxon>Populus</taxon>
    </lineage>
</organism>